<organism evidence="2 3">
    <name type="scientific">Mytilus edulis</name>
    <name type="common">Blue mussel</name>
    <dbReference type="NCBI Taxonomy" id="6550"/>
    <lineage>
        <taxon>Eukaryota</taxon>
        <taxon>Metazoa</taxon>
        <taxon>Spiralia</taxon>
        <taxon>Lophotrochozoa</taxon>
        <taxon>Mollusca</taxon>
        <taxon>Bivalvia</taxon>
        <taxon>Autobranchia</taxon>
        <taxon>Pteriomorphia</taxon>
        <taxon>Mytilida</taxon>
        <taxon>Mytiloidea</taxon>
        <taxon>Mytilidae</taxon>
        <taxon>Mytilinae</taxon>
        <taxon>Mytilus</taxon>
    </lineage>
</organism>
<dbReference type="AlphaFoldDB" id="A0A8S3R0S2"/>
<accession>A0A8S3R0S2</accession>
<feature type="region of interest" description="Disordered" evidence="1">
    <location>
        <begin position="27"/>
        <end position="53"/>
    </location>
</feature>
<name>A0A8S3R0S2_MYTED</name>
<keyword evidence="3" id="KW-1185">Reference proteome</keyword>
<gene>
    <name evidence="2" type="ORF">MEDL_16923</name>
</gene>
<protein>
    <submittedName>
        <fullName evidence="2">Uncharacterized protein</fullName>
    </submittedName>
</protein>
<dbReference type="Proteomes" id="UP000683360">
    <property type="component" value="Unassembled WGS sequence"/>
</dbReference>
<evidence type="ECO:0000313" key="3">
    <source>
        <dbReference type="Proteomes" id="UP000683360"/>
    </source>
</evidence>
<proteinExistence type="predicted"/>
<comment type="caution">
    <text evidence="2">The sequence shown here is derived from an EMBL/GenBank/DDBJ whole genome shotgun (WGS) entry which is preliminary data.</text>
</comment>
<feature type="compositionally biased region" description="Basic and acidic residues" evidence="1">
    <location>
        <begin position="28"/>
        <end position="46"/>
    </location>
</feature>
<evidence type="ECO:0000313" key="2">
    <source>
        <dbReference type="EMBL" id="CAG2202360.1"/>
    </source>
</evidence>
<reference evidence="2" key="1">
    <citation type="submission" date="2021-03" db="EMBL/GenBank/DDBJ databases">
        <authorList>
            <person name="Bekaert M."/>
        </authorList>
    </citation>
    <scope>NUCLEOTIDE SEQUENCE</scope>
</reference>
<dbReference type="EMBL" id="CAJPWZ010000887">
    <property type="protein sequence ID" value="CAG2202360.1"/>
    <property type="molecule type" value="Genomic_DNA"/>
</dbReference>
<evidence type="ECO:0000256" key="1">
    <source>
        <dbReference type="SAM" id="MobiDB-lite"/>
    </source>
</evidence>
<sequence>MKEDRISKSKNKKERYEFLFSTFQKPKRIGDDESENENKEKTDKKSTNHSVQNCQSTKNVFLVDKTQVKPPEIGTGAVNTKVSLKPKIKELENYAKTKLRYGKSLKEEADLRDLNTELKPQTTTAEQITRVTLQKNELENVKRSIVEDRRERRQKLTVPIKPRTNLFVNCYPSMFLVDQRISEVQRKIDKMMKTSSTDISVA</sequence>